<dbReference type="Gene3D" id="3.40.50.300">
    <property type="entry name" value="P-loop containing nucleotide triphosphate hydrolases"/>
    <property type="match status" value="1"/>
</dbReference>
<proteinExistence type="inferred from homology"/>
<name>A0A1I7S7D2_BURXY</name>
<dbReference type="FunFam" id="3.40.50.300:FF:000338">
    <property type="entry name" value="GPN-loop GTPase 2"/>
    <property type="match status" value="1"/>
</dbReference>
<dbReference type="GO" id="GO:0003924">
    <property type="term" value="F:GTPase activity"/>
    <property type="evidence" value="ECO:0007669"/>
    <property type="project" value="TreeGrafter"/>
</dbReference>
<dbReference type="InterPro" id="IPR004130">
    <property type="entry name" value="Gpn"/>
</dbReference>
<comment type="subunit">
    <text evidence="7">Heterodimers with GPN1 or GPN3. Binds to RNA polymerase II (RNAPII).</text>
</comment>
<reference evidence="12" key="1">
    <citation type="submission" date="2016-11" db="UniProtKB">
        <authorList>
            <consortium name="WormBaseParasite"/>
        </authorList>
    </citation>
    <scope>IDENTIFICATION</scope>
</reference>
<dbReference type="Proteomes" id="UP000659654">
    <property type="component" value="Unassembled WGS sequence"/>
</dbReference>
<gene>
    <name evidence="9" type="ORF">BXYJ_LOCUS1555</name>
</gene>
<comment type="similarity">
    <text evidence="2 8">Belongs to the GPN-loop GTPase family.</text>
</comment>
<organism evidence="10 12">
    <name type="scientific">Bursaphelenchus xylophilus</name>
    <name type="common">Pinewood nematode worm</name>
    <name type="synonym">Aphelenchoides xylophilus</name>
    <dbReference type="NCBI Taxonomy" id="6326"/>
    <lineage>
        <taxon>Eukaryota</taxon>
        <taxon>Metazoa</taxon>
        <taxon>Ecdysozoa</taxon>
        <taxon>Nematoda</taxon>
        <taxon>Chromadorea</taxon>
        <taxon>Rhabditida</taxon>
        <taxon>Tylenchina</taxon>
        <taxon>Tylenchomorpha</taxon>
        <taxon>Aphelenchoidea</taxon>
        <taxon>Aphelenchoididae</taxon>
        <taxon>Bursaphelenchus</taxon>
    </lineage>
</organism>
<evidence type="ECO:0000256" key="4">
    <source>
        <dbReference type="ARBA" id="ARBA00022741"/>
    </source>
</evidence>
<accession>A0A1I7S7D2</accession>
<dbReference type="WBParaSite" id="BXY_0892200.1">
    <property type="protein sequence ID" value="BXY_0892200.1"/>
    <property type="gene ID" value="BXY_0892200"/>
</dbReference>
<evidence type="ECO:0000256" key="2">
    <source>
        <dbReference type="ARBA" id="ARBA00005290"/>
    </source>
</evidence>
<evidence type="ECO:0000256" key="3">
    <source>
        <dbReference type="ARBA" id="ARBA00014588"/>
    </source>
</evidence>
<dbReference type="SUPFAM" id="SSF52540">
    <property type="entry name" value="P-loop containing nucleoside triphosphate hydrolases"/>
    <property type="match status" value="1"/>
</dbReference>
<keyword evidence="11" id="KW-1185">Reference proteome</keyword>
<dbReference type="GO" id="GO:0005525">
    <property type="term" value="F:GTP binding"/>
    <property type="evidence" value="ECO:0007669"/>
    <property type="project" value="UniProtKB-KW"/>
</dbReference>
<dbReference type="OrthoDB" id="5839at2759"/>
<dbReference type="Pfam" id="PF03029">
    <property type="entry name" value="ATP_bind_1"/>
    <property type="match status" value="1"/>
</dbReference>
<dbReference type="SMR" id="A0A1I7S7D2"/>
<keyword evidence="6 8" id="KW-0342">GTP-binding</keyword>
<evidence type="ECO:0000313" key="9">
    <source>
        <dbReference type="EMBL" id="CAD5209677.1"/>
    </source>
</evidence>
<dbReference type="EMBL" id="CAJFCV020000001">
    <property type="protein sequence ID" value="CAG9084943.1"/>
    <property type="molecule type" value="Genomic_DNA"/>
</dbReference>
<dbReference type="eggNOG" id="KOG1533">
    <property type="taxonomic scope" value="Eukaryota"/>
</dbReference>
<dbReference type="InterPro" id="IPR030231">
    <property type="entry name" value="Gpn2"/>
</dbReference>
<evidence type="ECO:0000256" key="8">
    <source>
        <dbReference type="RuleBase" id="RU365059"/>
    </source>
</evidence>
<keyword evidence="5 8" id="KW-0378">Hydrolase</keyword>
<dbReference type="CDD" id="cd17871">
    <property type="entry name" value="GPN2"/>
    <property type="match status" value="1"/>
</dbReference>
<dbReference type="PANTHER" id="PTHR21231:SF3">
    <property type="entry name" value="GPN-LOOP GTPASE 2"/>
    <property type="match status" value="1"/>
</dbReference>
<dbReference type="InterPro" id="IPR027417">
    <property type="entry name" value="P-loop_NTPase"/>
</dbReference>
<evidence type="ECO:0000313" key="11">
    <source>
        <dbReference type="Proteomes" id="UP000659654"/>
    </source>
</evidence>
<dbReference type="EMBL" id="CAJFDI010000001">
    <property type="protein sequence ID" value="CAD5209677.1"/>
    <property type="molecule type" value="Genomic_DNA"/>
</dbReference>
<dbReference type="AlphaFoldDB" id="A0A1I7S7D2"/>
<protein>
    <recommendedName>
        <fullName evidence="3 8">GPN-loop GTPase 2</fullName>
    </recommendedName>
</protein>
<evidence type="ECO:0000256" key="1">
    <source>
        <dbReference type="ARBA" id="ARBA00003181"/>
    </source>
</evidence>
<sequence>MTLLFGQLVIGAPGAGKSTYCNAMIQMLKAIERPALYVNLDPANDLVPCQCDIDIRELITVEEVMEKLRLGPNGALRYCMQVLMKNIEWLKKKLENRKEYLIIDMPGQLELYNSDFSIRNIVSTLGKYDLRLCAVHLSDCMHCSDAGKFVAVVLSTLSVMINLEIPQLNVLSKIDLLPESLPFDLDFFEEVPNLRYLVERLDDHPALRKYKDMCDKLSMVVEDYNLVSFLPLDVMDKEKLLKALQFADKANGFWFLDKKDVRGLVIK</sequence>
<evidence type="ECO:0000256" key="6">
    <source>
        <dbReference type="ARBA" id="ARBA00023134"/>
    </source>
</evidence>
<dbReference type="PANTHER" id="PTHR21231">
    <property type="entry name" value="XPA-BINDING PROTEIN 1-RELATED"/>
    <property type="match status" value="1"/>
</dbReference>
<dbReference type="GO" id="GO:0005737">
    <property type="term" value="C:cytoplasm"/>
    <property type="evidence" value="ECO:0007669"/>
    <property type="project" value="TreeGrafter"/>
</dbReference>
<evidence type="ECO:0000256" key="5">
    <source>
        <dbReference type="ARBA" id="ARBA00022801"/>
    </source>
</evidence>
<comment type="function">
    <text evidence="1 8">Small GTPase required for proper localization of RNA polymerase II and III (RNAPII and RNAPIII). May act at an RNAP assembly step prior to nuclear import.</text>
</comment>
<dbReference type="Proteomes" id="UP000582659">
    <property type="component" value="Unassembled WGS sequence"/>
</dbReference>
<evidence type="ECO:0000313" key="12">
    <source>
        <dbReference type="WBParaSite" id="BXY_0892200.1"/>
    </source>
</evidence>
<keyword evidence="4 8" id="KW-0547">Nucleotide-binding</keyword>
<dbReference type="Proteomes" id="UP000095284">
    <property type="component" value="Unplaced"/>
</dbReference>
<evidence type="ECO:0000313" key="10">
    <source>
        <dbReference type="Proteomes" id="UP000095284"/>
    </source>
</evidence>
<reference evidence="9" key="2">
    <citation type="submission" date="2020-09" db="EMBL/GenBank/DDBJ databases">
        <authorList>
            <person name="Kikuchi T."/>
        </authorList>
    </citation>
    <scope>NUCLEOTIDE SEQUENCE</scope>
    <source>
        <strain evidence="9">Ka4C1</strain>
    </source>
</reference>
<evidence type="ECO:0000256" key="7">
    <source>
        <dbReference type="ARBA" id="ARBA00046611"/>
    </source>
</evidence>